<dbReference type="EMBL" id="JAQAGZ010000031">
    <property type="protein sequence ID" value="MCZ8517066.1"/>
    <property type="molecule type" value="Genomic_DNA"/>
</dbReference>
<name>A0ABT4QJL3_9BACL</name>
<gene>
    <name evidence="2" type="ORF">O9H85_32895</name>
</gene>
<organism evidence="2 3">
    <name type="scientific">Paenibacillus gyeongsangnamensis</name>
    <dbReference type="NCBI Taxonomy" id="3388067"/>
    <lineage>
        <taxon>Bacteria</taxon>
        <taxon>Bacillati</taxon>
        <taxon>Bacillota</taxon>
        <taxon>Bacilli</taxon>
        <taxon>Bacillales</taxon>
        <taxon>Paenibacillaceae</taxon>
        <taxon>Paenibacillus</taxon>
    </lineage>
</organism>
<proteinExistence type="predicted"/>
<dbReference type="RefSeq" id="WP_269885600.1">
    <property type="nucleotide sequence ID" value="NZ_JAQAGZ010000031.1"/>
</dbReference>
<comment type="caution">
    <text evidence="2">The sequence shown here is derived from an EMBL/GenBank/DDBJ whole genome shotgun (WGS) entry which is preliminary data.</text>
</comment>
<dbReference type="Proteomes" id="UP001527882">
    <property type="component" value="Unassembled WGS sequence"/>
</dbReference>
<evidence type="ECO:0008006" key="4">
    <source>
        <dbReference type="Google" id="ProtNLM"/>
    </source>
</evidence>
<sequence length="88" mass="9893">MMMQELEKYALAALIIGTMLILCIDVVRRNEQIVHSLHPSDAENEETFAMQEEPLVYPLYVDCSQDLSKSFSTQNPPEIKSPGHQASA</sequence>
<evidence type="ECO:0000313" key="2">
    <source>
        <dbReference type="EMBL" id="MCZ8517066.1"/>
    </source>
</evidence>
<evidence type="ECO:0000313" key="3">
    <source>
        <dbReference type="Proteomes" id="UP001527882"/>
    </source>
</evidence>
<evidence type="ECO:0000256" key="1">
    <source>
        <dbReference type="SAM" id="MobiDB-lite"/>
    </source>
</evidence>
<protein>
    <recommendedName>
        <fullName evidence="4">YtzI protein</fullName>
    </recommendedName>
</protein>
<keyword evidence="3" id="KW-1185">Reference proteome</keyword>
<feature type="region of interest" description="Disordered" evidence="1">
    <location>
        <begin position="68"/>
        <end position="88"/>
    </location>
</feature>
<accession>A0ABT4QJL3</accession>
<reference evidence="2 3" key="1">
    <citation type="submission" date="2022-12" db="EMBL/GenBank/DDBJ databases">
        <title>Draft genome sequence of Paenibacillus sp. dW9.</title>
        <authorList>
            <person name="Choi E.-W."/>
            <person name="Kim D.-U."/>
        </authorList>
    </citation>
    <scope>NUCLEOTIDE SEQUENCE [LARGE SCALE GENOMIC DNA]</scope>
    <source>
        <strain evidence="3">dW9</strain>
    </source>
</reference>